<protein>
    <submittedName>
        <fullName evidence="1">Uncharacterized protein</fullName>
    </submittedName>
</protein>
<proteinExistence type="predicted"/>
<accession>A0A2S9GXL2</accession>
<dbReference type="AlphaFoldDB" id="A0A2S9GXL2"/>
<keyword evidence="2" id="KW-1185">Reference proteome</keyword>
<dbReference type="EMBL" id="PUGF01000013">
    <property type="protein sequence ID" value="PRC92462.1"/>
    <property type="molecule type" value="Genomic_DNA"/>
</dbReference>
<sequence length="51" mass="6151">MPTKEQIRFYMQERQIEKLPPPSTAEIRRRLGWDLIADSRVKLKIRNVKIT</sequence>
<name>A0A2S9GXL2_9BURK</name>
<evidence type="ECO:0000313" key="1">
    <source>
        <dbReference type="EMBL" id="PRC92462.1"/>
    </source>
</evidence>
<gene>
    <name evidence="1" type="ORF">S2091_2837</name>
</gene>
<organism evidence="1 2">
    <name type="scientific">Solimicrobium silvestre</name>
    <dbReference type="NCBI Taxonomy" id="2099400"/>
    <lineage>
        <taxon>Bacteria</taxon>
        <taxon>Pseudomonadati</taxon>
        <taxon>Pseudomonadota</taxon>
        <taxon>Betaproteobacteria</taxon>
        <taxon>Burkholderiales</taxon>
        <taxon>Oxalobacteraceae</taxon>
        <taxon>Solimicrobium</taxon>
    </lineage>
</organism>
<dbReference type="Proteomes" id="UP000237839">
    <property type="component" value="Unassembled WGS sequence"/>
</dbReference>
<dbReference type="RefSeq" id="WP_165794991.1">
    <property type="nucleotide sequence ID" value="NZ_PUGF01000013.1"/>
</dbReference>
<reference evidence="1 2" key="1">
    <citation type="submission" date="2018-02" db="EMBL/GenBank/DDBJ databases">
        <title>Solimicrobium silvestre gen. nov., sp. nov., isolated from alpine forest soil.</title>
        <authorList>
            <person name="Margesin R."/>
            <person name="Albuquerque L."/>
            <person name="Zhang D.-C."/>
            <person name="Froufe H.J.C."/>
            <person name="Severino R."/>
            <person name="Roxo I."/>
            <person name="Egas C."/>
            <person name="Da Costa M.S."/>
        </authorList>
    </citation>
    <scope>NUCLEOTIDE SEQUENCE [LARGE SCALE GENOMIC DNA]</scope>
    <source>
        <strain evidence="1 2">S20-91</strain>
    </source>
</reference>
<comment type="caution">
    <text evidence="1">The sequence shown here is derived from an EMBL/GenBank/DDBJ whole genome shotgun (WGS) entry which is preliminary data.</text>
</comment>
<evidence type="ECO:0000313" key="2">
    <source>
        <dbReference type="Proteomes" id="UP000237839"/>
    </source>
</evidence>